<evidence type="ECO:0000313" key="4">
    <source>
        <dbReference type="EnsemblMetazoa" id="AAEL027737-PA"/>
    </source>
</evidence>
<dbReference type="CDD" id="cd12381">
    <property type="entry name" value="RRM4_I_PABPs"/>
    <property type="match status" value="1"/>
</dbReference>
<dbReference type="Pfam" id="PF00076">
    <property type="entry name" value="RRM_1"/>
    <property type="match status" value="1"/>
</dbReference>
<dbReference type="InterPro" id="IPR035979">
    <property type="entry name" value="RBD_domain_sf"/>
</dbReference>
<dbReference type="PANTHER" id="PTHR48027">
    <property type="entry name" value="HETEROGENEOUS NUCLEAR RIBONUCLEOPROTEIN 87F-RELATED"/>
    <property type="match status" value="1"/>
</dbReference>
<dbReference type="Proteomes" id="UP000008820">
    <property type="component" value="Chromosome 3"/>
</dbReference>
<dbReference type="InterPro" id="IPR000504">
    <property type="entry name" value="RRM_dom"/>
</dbReference>
<dbReference type="InterPro" id="IPR012677">
    <property type="entry name" value="Nucleotide-bd_a/b_plait_sf"/>
</dbReference>
<gene>
    <name evidence="4" type="primary">110678280</name>
</gene>
<reference evidence="4 5" key="1">
    <citation type="submission" date="2017-06" db="EMBL/GenBank/DDBJ databases">
        <title>Aedes aegypti genome working group (AGWG) sequencing and assembly.</title>
        <authorList>
            <consortium name="Aedes aegypti Genome Working Group (AGWG)"/>
            <person name="Matthews B.J."/>
        </authorList>
    </citation>
    <scope>NUCLEOTIDE SEQUENCE [LARGE SCALE GENOMIC DNA]</scope>
    <source>
        <strain evidence="4 5">LVP_AGWG</strain>
    </source>
</reference>
<organism evidence="4 5">
    <name type="scientific">Aedes aegypti</name>
    <name type="common">Yellowfever mosquito</name>
    <name type="synonym">Culex aegypti</name>
    <dbReference type="NCBI Taxonomy" id="7159"/>
    <lineage>
        <taxon>Eukaryota</taxon>
        <taxon>Metazoa</taxon>
        <taxon>Ecdysozoa</taxon>
        <taxon>Arthropoda</taxon>
        <taxon>Hexapoda</taxon>
        <taxon>Insecta</taxon>
        <taxon>Pterygota</taxon>
        <taxon>Neoptera</taxon>
        <taxon>Endopterygota</taxon>
        <taxon>Diptera</taxon>
        <taxon>Nematocera</taxon>
        <taxon>Culicoidea</taxon>
        <taxon>Culicidae</taxon>
        <taxon>Culicinae</taxon>
        <taxon>Aedini</taxon>
        <taxon>Aedes</taxon>
        <taxon>Stegomyia</taxon>
    </lineage>
</organism>
<dbReference type="SMART" id="SM00360">
    <property type="entry name" value="RRM"/>
    <property type="match status" value="1"/>
</dbReference>
<evidence type="ECO:0000313" key="5">
    <source>
        <dbReference type="Proteomes" id="UP000008820"/>
    </source>
</evidence>
<keyword evidence="2" id="KW-0694">RNA-binding</keyword>
<sequence length="262" mass="29214">MCTIPGPSYLLEPETDKAKTVSLRFHSSIIIARLSLRLKKIERQMELKRRFVQLKMERRYQGVNLYVNNMDDSIDDERLRKEFSPFGTITSAKVMLEEGRSKGFGFVRFSAAEEATKAITEMNGRFVGSKPLYVALAHRKEDRKAHVASQHGRHNKYMQRMANMRMQHMGQIFQPGGNGGHYVPTLPQPQRFFSKQVSQIRATPGRFRANTNRKAVAANAAGGAYPAMGAATAGKQYRQAANVRTNKPAPKAQAAQAASAAA</sequence>
<protein>
    <submittedName>
        <fullName evidence="4">Uncharacterized protein</fullName>
    </submittedName>
</protein>
<dbReference type="InterPro" id="IPR052462">
    <property type="entry name" value="SLIRP/GR-RBP-like"/>
</dbReference>
<evidence type="ECO:0000256" key="2">
    <source>
        <dbReference type="ARBA" id="ARBA00022884"/>
    </source>
</evidence>
<accession>A0A6I8U9Z5</accession>
<dbReference type="PROSITE" id="PS50102">
    <property type="entry name" value="RRM"/>
    <property type="match status" value="1"/>
</dbReference>
<evidence type="ECO:0000256" key="3">
    <source>
        <dbReference type="SAM" id="MobiDB-lite"/>
    </source>
</evidence>
<dbReference type="SUPFAM" id="SSF54928">
    <property type="entry name" value="RNA-binding domain, RBD"/>
    <property type="match status" value="1"/>
</dbReference>
<dbReference type="OrthoDB" id="7764636at2759"/>
<evidence type="ECO:0000256" key="1">
    <source>
        <dbReference type="ARBA" id="ARBA00008557"/>
    </source>
</evidence>
<feature type="compositionally biased region" description="Low complexity" evidence="3">
    <location>
        <begin position="247"/>
        <end position="262"/>
    </location>
</feature>
<name>A0A6I8U9Z5_AEDAE</name>
<dbReference type="EnsemblMetazoa" id="AAEL027737-RA">
    <property type="protein sequence ID" value="AAEL027737-PA"/>
    <property type="gene ID" value="AAEL027737"/>
</dbReference>
<dbReference type="FunFam" id="3.30.70.330:FF:000091">
    <property type="entry name" value="Polyadenylate-binding protein"/>
    <property type="match status" value="1"/>
</dbReference>
<dbReference type="AlphaFoldDB" id="A0A6I8U9Z5"/>
<feature type="region of interest" description="Disordered" evidence="3">
    <location>
        <begin position="239"/>
        <end position="262"/>
    </location>
</feature>
<dbReference type="GO" id="GO:0003723">
    <property type="term" value="F:RNA binding"/>
    <property type="evidence" value="ECO:0007669"/>
    <property type="project" value="UniProtKB-UniRule"/>
</dbReference>
<keyword evidence="5" id="KW-1185">Reference proteome</keyword>
<comment type="similarity">
    <text evidence="1">Belongs to the polyadenylate-binding protein type-1 family.</text>
</comment>
<proteinExistence type="inferred from homology"/>
<dbReference type="Gene3D" id="3.30.70.330">
    <property type="match status" value="1"/>
</dbReference>
<reference evidence="4" key="2">
    <citation type="submission" date="2020-05" db="UniProtKB">
        <authorList>
            <consortium name="EnsemblMetazoa"/>
        </authorList>
    </citation>
    <scope>IDENTIFICATION</scope>
    <source>
        <strain evidence="4">LVP_AGWG</strain>
    </source>
</reference>
<dbReference type="InParanoid" id="A0A6I8U9Z5"/>